<dbReference type="Pfam" id="PF14604">
    <property type="entry name" value="SH3_9"/>
    <property type="match status" value="1"/>
</dbReference>
<evidence type="ECO:0000259" key="7">
    <source>
        <dbReference type="PROSITE" id="PS51741"/>
    </source>
</evidence>
<keyword evidence="2 3" id="KW-0728">SH3 domain</keyword>
<evidence type="ECO:0000256" key="1">
    <source>
        <dbReference type="ARBA" id="ARBA00004184"/>
    </source>
</evidence>
<keyword evidence="4" id="KW-0175">Coiled coil</keyword>
<dbReference type="InterPro" id="IPR001452">
    <property type="entry name" value="SH3_domain"/>
</dbReference>
<dbReference type="PANTHER" id="PTHR23065">
    <property type="entry name" value="PROLINE-SERINE-THREONINE PHOSPHATASE INTERACTING PROTEIN 1"/>
    <property type="match status" value="1"/>
</dbReference>
<dbReference type="InterPro" id="IPR027267">
    <property type="entry name" value="AH/BAR_dom_sf"/>
</dbReference>
<organism evidence="8 9">
    <name type="scientific">Strongyloides papillosus</name>
    <name type="common">Intestinal threadworm</name>
    <dbReference type="NCBI Taxonomy" id="174720"/>
    <lineage>
        <taxon>Eukaryota</taxon>
        <taxon>Metazoa</taxon>
        <taxon>Ecdysozoa</taxon>
        <taxon>Nematoda</taxon>
        <taxon>Chromadorea</taxon>
        <taxon>Rhabditida</taxon>
        <taxon>Tylenchina</taxon>
        <taxon>Panagrolaimomorpha</taxon>
        <taxon>Strongyloidoidea</taxon>
        <taxon>Strongyloididae</taxon>
        <taxon>Strongyloides</taxon>
    </lineage>
</organism>
<feature type="region of interest" description="Disordered" evidence="5">
    <location>
        <begin position="458"/>
        <end position="498"/>
    </location>
</feature>
<dbReference type="GO" id="GO:0005768">
    <property type="term" value="C:endosome"/>
    <property type="evidence" value="ECO:0007669"/>
    <property type="project" value="TreeGrafter"/>
</dbReference>
<evidence type="ECO:0000313" key="9">
    <source>
        <dbReference type="WBParaSite" id="SPAL_0000832500.1"/>
    </source>
</evidence>
<dbReference type="WBParaSite" id="SPAL_0000832500.1">
    <property type="protein sequence ID" value="SPAL_0000832500.1"/>
    <property type="gene ID" value="SPAL_0000832500"/>
</dbReference>
<protein>
    <submittedName>
        <fullName evidence="9">F-BAR domain-containing protein</fullName>
    </submittedName>
</protein>
<dbReference type="PANTHER" id="PTHR23065:SF11">
    <property type="entry name" value="SYNDAPIN, ISOFORM C"/>
    <property type="match status" value="1"/>
</dbReference>
<evidence type="ECO:0000256" key="5">
    <source>
        <dbReference type="SAM" id="MobiDB-lite"/>
    </source>
</evidence>
<dbReference type="Gene3D" id="1.20.1270.60">
    <property type="entry name" value="Arfaptin homology (AH) domain/BAR domain"/>
    <property type="match status" value="1"/>
</dbReference>
<dbReference type="Proteomes" id="UP000046392">
    <property type="component" value="Unplaced"/>
</dbReference>
<dbReference type="GO" id="GO:0007010">
    <property type="term" value="P:cytoskeleton organization"/>
    <property type="evidence" value="ECO:0007669"/>
    <property type="project" value="TreeGrafter"/>
</dbReference>
<evidence type="ECO:0000313" key="8">
    <source>
        <dbReference type="Proteomes" id="UP000046392"/>
    </source>
</evidence>
<dbReference type="Pfam" id="PF00611">
    <property type="entry name" value="FCH"/>
    <property type="match status" value="1"/>
</dbReference>
<accession>A0A0N5BR19</accession>
<dbReference type="PROSITE" id="PS50002">
    <property type="entry name" value="SH3"/>
    <property type="match status" value="1"/>
</dbReference>
<dbReference type="SUPFAM" id="SSF103657">
    <property type="entry name" value="BAR/IMD domain-like"/>
    <property type="match status" value="1"/>
</dbReference>
<evidence type="ECO:0000256" key="3">
    <source>
        <dbReference type="PROSITE-ProRule" id="PRU00192"/>
    </source>
</evidence>
<feature type="domain" description="F-BAR" evidence="7">
    <location>
        <begin position="64"/>
        <end position="339"/>
    </location>
</feature>
<evidence type="ECO:0000256" key="2">
    <source>
        <dbReference type="ARBA" id="ARBA00022443"/>
    </source>
</evidence>
<dbReference type="SUPFAM" id="SSF50044">
    <property type="entry name" value="SH3-domain"/>
    <property type="match status" value="1"/>
</dbReference>
<dbReference type="PROSITE" id="PS51741">
    <property type="entry name" value="F_BAR"/>
    <property type="match status" value="1"/>
</dbReference>
<dbReference type="InterPro" id="IPR031160">
    <property type="entry name" value="F_BAR_dom"/>
</dbReference>
<sequence length="586" mass="68025">MGRTLQSTATSNTLSSRSHFPRFNIAAALITNHKIVKKNTLKKSNLKKNKDSEDKEIEKRMSTLSISAQPSISFYDIGGYKPNIKRIKDGMDQLEEFTKMIKERIELENKYIKMLQVWNGKWTGYVEKDIMEGTIKNGFNGILEESKELSKVHYDMKERFGDEIVKTIALFKKENHHASTFRGIKEIREIDEGFEKAQRNWKKLYEKVESSKKNYHNACKQEKSANQILQTQQNDTSLSTDNVDKTRERLLKCQEDVQKYKAIYEKNLKEISDYRSVYLENMSFVFEKCQGMELKRMKFFNEMLGGTQKILVDLVNPRKLIQIHDKLENMFTNNTTETFNQDLKEWSSKHGPDCPHQWPKYEEYKPELRQISSKRDTQKENAGVILTKKIIKDDEIDVRIRDKTNSNAIRDNTSTRHSSAELAVSNEYTLSFRSVENNCMTEQRNRLCKSEYILNEENNSPKDFSGKSGFPSQVNKKDINKSPFKDPFPMPTPERTSNVEKVTEINVQTSTNYNDNASINSVSTQEIHFRYTAKVLYDYTPIEDDEIPLTKGETLEVLSGPDDLGWCYGEKNGSSGLFPHSYVIKI</sequence>
<feature type="compositionally biased region" description="Basic and acidic residues" evidence="5">
    <location>
        <begin position="475"/>
        <end position="484"/>
    </location>
</feature>
<dbReference type="Gene3D" id="2.30.30.40">
    <property type="entry name" value="SH3 Domains"/>
    <property type="match status" value="1"/>
</dbReference>
<evidence type="ECO:0000256" key="4">
    <source>
        <dbReference type="PROSITE-ProRule" id="PRU01077"/>
    </source>
</evidence>
<proteinExistence type="predicted"/>
<dbReference type="CDD" id="cd00174">
    <property type="entry name" value="SH3"/>
    <property type="match status" value="1"/>
</dbReference>
<comment type="subcellular location">
    <subcellularLocation>
        <location evidence="1">Endomembrane system</location>
        <topology evidence="1">Peripheral membrane protein</topology>
    </subcellularLocation>
</comment>
<dbReference type="SMART" id="SM00055">
    <property type="entry name" value="FCH"/>
    <property type="match status" value="1"/>
</dbReference>
<dbReference type="SMART" id="SM00326">
    <property type="entry name" value="SH3"/>
    <property type="match status" value="1"/>
</dbReference>
<dbReference type="FunFam" id="1.20.1270.60:FF:000009">
    <property type="entry name" value="Protein kinase C and casein kinase substrate in neurons 2"/>
    <property type="match status" value="1"/>
</dbReference>
<dbReference type="GO" id="GO:0005886">
    <property type="term" value="C:plasma membrane"/>
    <property type="evidence" value="ECO:0007669"/>
    <property type="project" value="TreeGrafter"/>
</dbReference>
<name>A0A0N5BR19_STREA</name>
<evidence type="ECO:0000259" key="6">
    <source>
        <dbReference type="PROSITE" id="PS50002"/>
    </source>
</evidence>
<reference evidence="9" key="1">
    <citation type="submission" date="2017-02" db="UniProtKB">
        <authorList>
            <consortium name="WormBaseParasite"/>
        </authorList>
    </citation>
    <scope>IDENTIFICATION</scope>
</reference>
<keyword evidence="8" id="KW-1185">Reference proteome</keyword>
<dbReference type="GO" id="GO:0097320">
    <property type="term" value="P:plasma membrane tubulation"/>
    <property type="evidence" value="ECO:0007669"/>
    <property type="project" value="TreeGrafter"/>
</dbReference>
<dbReference type="GO" id="GO:0030100">
    <property type="term" value="P:regulation of endocytosis"/>
    <property type="evidence" value="ECO:0007669"/>
    <property type="project" value="TreeGrafter"/>
</dbReference>
<dbReference type="InterPro" id="IPR001060">
    <property type="entry name" value="FCH_dom"/>
</dbReference>
<feature type="domain" description="SH3" evidence="6">
    <location>
        <begin position="528"/>
        <end position="586"/>
    </location>
</feature>
<dbReference type="GO" id="GO:0005543">
    <property type="term" value="F:phospholipid binding"/>
    <property type="evidence" value="ECO:0007669"/>
    <property type="project" value="TreeGrafter"/>
</dbReference>
<dbReference type="AlphaFoldDB" id="A0A0N5BR19"/>
<dbReference type="STRING" id="174720.A0A0N5BR19"/>
<dbReference type="InterPro" id="IPR036028">
    <property type="entry name" value="SH3-like_dom_sf"/>
</dbReference>